<keyword evidence="2" id="KW-1185">Reference proteome</keyword>
<name>A0A448WGR8_9PLAT</name>
<accession>A0A448WGR8</accession>
<dbReference type="EMBL" id="CAAALY010011674">
    <property type="protein sequence ID" value="VEL11387.1"/>
    <property type="molecule type" value="Genomic_DNA"/>
</dbReference>
<protein>
    <submittedName>
        <fullName evidence="1">Uncharacterized protein</fullName>
    </submittedName>
</protein>
<sequence length="130" mass="13792">MTIAIDRLTRALSRQAAANPTSRLQHNPLPVASSSASFVASTPTVACSSNAPNVGPLSQPSSMLLQPHLRTIYSAPNEADALESIIPPSTHNMKLGRPSCGANCTPAKDIFLPDFHSSSPGQRDTLRLYI</sequence>
<evidence type="ECO:0000313" key="1">
    <source>
        <dbReference type="EMBL" id="VEL11387.1"/>
    </source>
</evidence>
<gene>
    <name evidence="1" type="ORF">PXEA_LOCUS4827</name>
</gene>
<dbReference type="Proteomes" id="UP000784294">
    <property type="component" value="Unassembled WGS sequence"/>
</dbReference>
<dbReference type="AlphaFoldDB" id="A0A448WGR8"/>
<evidence type="ECO:0000313" key="2">
    <source>
        <dbReference type="Proteomes" id="UP000784294"/>
    </source>
</evidence>
<proteinExistence type="predicted"/>
<comment type="caution">
    <text evidence="1">The sequence shown here is derived from an EMBL/GenBank/DDBJ whole genome shotgun (WGS) entry which is preliminary data.</text>
</comment>
<reference evidence="1" key="1">
    <citation type="submission" date="2018-11" db="EMBL/GenBank/DDBJ databases">
        <authorList>
            <consortium name="Pathogen Informatics"/>
        </authorList>
    </citation>
    <scope>NUCLEOTIDE SEQUENCE</scope>
</reference>
<organism evidence="1 2">
    <name type="scientific">Protopolystoma xenopodis</name>
    <dbReference type="NCBI Taxonomy" id="117903"/>
    <lineage>
        <taxon>Eukaryota</taxon>
        <taxon>Metazoa</taxon>
        <taxon>Spiralia</taxon>
        <taxon>Lophotrochozoa</taxon>
        <taxon>Platyhelminthes</taxon>
        <taxon>Monogenea</taxon>
        <taxon>Polyopisthocotylea</taxon>
        <taxon>Polystomatidea</taxon>
        <taxon>Polystomatidae</taxon>
        <taxon>Protopolystoma</taxon>
    </lineage>
</organism>